<accession>A0AAD1R0U9</accession>
<evidence type="ECO:0000256" key="1">
    <source>
        <dbReference type="SAM" id="MobiDB-lite"/>
    </source>
</evidence>
<dbReference type="Proteomes" id="UP001295444">
    <property type="component" value="Chromosome 01"/>
</dbReference>
<feature type="compositionally biased region" description="Polar residues" evidence="1">
    <location>
        <begin position="52"/>
        <end position="71"/>
    </location>
</feature>
<feature type="compositionally biased region" description="Basic and acidic residues" evidence="1">
    <location>
        <begin position="91"/>
        <end position="104"/>
    </location>
</feature>
<protein>
    <submittedName>
        <fullName evidence="2">Uncharacterized protein</fullName>
    </submittedName>
</protein>
<organism evidence="2 3">
    <name type="scientific">Pelobates cultripes</name>
    <name type="common">Western spadefoot toad</name>
    <dbReference type="NCBI Taxonomy" id="61616"/>
    <lineage>
        <taxon>Eukaryota</taxon>
        <taxon>Metazoa</taxon>
        <taxon>Chordata</taxon>
        <taxon>Craniata</taxon>
        <taxon>Vertebrata</taxon>
        <taxon>Euteleostomi</taxon>
        <taxon>Amphibia</taxon>
        <taxon>Batrachia</taxon>
        <taxon>Anura</taxon>
        <taxon>Pelobatoidea</taxon>
        <taxon>Pelobatidae</taxon>
        <taxon>Pelobates</taxon>
    </lineage>
</organism>
<evidence type="ECO:0000313" key="3">
    <source>
        <dbReference type="Proteomes" id="UP001295444"/>
    </source>
</evidence>
<reference evidence="2" key="1">
    <citation type="submission" date="2022-03" db="EMBL/GenBank/DDBJ databases">
        <authorList>
            <person name="Alioto T."/>
            <person name="Alioto T."/>
            <person name="Gomez Garrido J."/>
        </authorList>
    </citation>
    <scope>NUCLEOTIDE SEQUENCE</scope>
</reference>
<gene>
    <name evidence="2" type="ORF">PECUL_23A018318</name>
</gene>
<evidence type="ECO:0000313" key="2">
    <source>
        <dbReference type="EMBL" id="CAH2220256.1"/>
    </source>
</evidence>
<sequence>MPFFANSGQNRRRKKTAAYHLPARLEDLFGCIPPQTDCIEDWSTENILPAKQPSNMGRRSQKPLQGTPSKTPNIMAMLQRQALHKIAAPEHQEAPADLSPDHPQAHTLLHTPETTTAGPPDLSALATKQDIKNYLTELHQTLATDIAVIQADLQAVIDRVRATEEDILEPPWLGALSARAGPNSFSSNTNIPYNLHLTTEAAPKLRHPQTSTCKDPSSHLATRPLLAATKQLTRVGGDTGGHWIYQSNRLTFPLTHSTAL</sequence>
<dbReference type="EMBL" id="OW240912">
    <property type="protein sequence ID" value="CAH2220256.1"/>
    <property type="molecule type" value="Genomic_DNA"/>
</dbReference>
<feature type="region of interest" description="Disordered" evidence="1">
    <location>
        <begin position="91"/>
        <end position="122"/>
    </location>
</feature>
<name>A0AAD1R0U9_PELCU</name>
<proteinExistence type="predicted"/>
<dbReference type="AlphaFoldDB" id="A0AAD1R0U9"/>
<feature type="region of interest" description="Disordered" evidence="1">
    <location>
        <begin position="49"/>
        <end position="71"/>
    </location>
</feature>
<keyword evidence="3" id="KW-1185">Reference proteome</keyword>